<sequence length="294" mass="32170">MLETLVSHQALLLGSAFVLGLLVGSFLNVVIYRLPIMMEREYKRDFHSYFGTNPDPAEQKILDEPFNLILPYSHCPSCGAEVKPWHNVPLISFLLLKGRCSHCGTPISKRYPLVELVTGLLTALVVWQLGFTWQALAGCGFTWALVALTGIDFDKQLLPDSITLPLLWTGLLVNLWGLFTPLSDAVIGAMAGYLSLWAVFHLFKLVTGKEGMGAGDFKILAAIGAWFGWQMLPMVILLSAGVGALAGLSWSLIAGRDKNLPIAFGPYLAGAGWIAMLWGERIVNWYLNFSGLGS</sequence>
<evidence type="ECO:0000256" key="3">
    <source>
        <dbReference type="ARBA" id="ARBA00022475"/>
    </source>
</evidence>
<dbReference type="EC" id="2.1.1.-" evidence="18"/>
<dbReference type="GO" id="GO:0008168">
    <property type="term" value="F:methyltransferase activity"/>
    <property type="evidence" value="ECO:0007669"/>
    <property type="project" value="UniProtKB-KW"/>
</dbReference>
<feature type="domain" description="Prepilin type IV endopeptidase peptidase" evidence="20">
    <location>
        <begin position="141"/>
        <end position="247"/>
    </location>
</feature>
<feature type="transmembrane region" description="Helical" evidence="19">
    <location>
        <begin position="185"/>
        <end position="207"/>
    </location>
</feature>
<dbReference type="GO" id="GO:0005886">
    <property type="term" value="C:plasma membrane"/>
    <property type="evidence" value="ECO:0007669"/>
    <property type="project" value="UniProtKB-SubCell"/>
</dbReference>
<keyword evidence="11 19" id="KW-1133">Transmembrane helix</keyword>
<evidence type="ECO:0000256" key="6">
    <source>
        <dbReference type="ARBA" id="ARBA00022670"/>
    </source>
</evidence>
<dbReference type="STRING" id="252514.A3224_05290"/>
<evidence type="ECO:0000256" key="4">
    <source>
        <dbReference type="ARBA" id="ARBA00022519"/>
    </source>
</evidence>
<evidence type="ECO:0000256" key="17">
    <source>
        <dbReference type="RuleBase" id="RU003793"/>
    </source>
</evidence>
<protein>
    <recommendedName>
        <fullName evidence="16 18">Prepilin leader peptidase/N-methyltransferase</fullName>
        <ecNumber evidence="18">2.1.1.-</ecNumber>
        <ecNumber evidence="15 18">3.4.23.43</ecNumber>
    </recommendedName>
</protein>
<accession>A0A143HLD4</accession>
<dbReference type="PANTHER" id="PTHR30487">
    <property type="entry name" value="TYPE 4 PREPILIN-LIKE PROTEINS LEADER PEPTIDE-PROCESSING ENZYME"/>
    <property type="match status" value="1"/>
</dbReference>
<evidence type="ECO:0000256" key="18">
    <source>
        <dbReference type="RuleBase" id="RU003794"/>
    </source>
</evidence>
<dbReference type="Pfam" id="PF06750">
    <property type="entry name" value="A24_N_bact"/>
    <property type="match status" value="1"/>
</dbReference>
<dbReference type="Gene3D" id="1.20.120.1220">
    <property type="match status" value="1"/>
</dbReference>
<keyword evidence="10 18" id="KW-0378">Hydrolase</keyword>
<name>A0A143HLD4_MICTH</name>
<keyword evidence="3" id="KW-1003">Cell membrane</keyword>
<comment type="similarity">
    <text evidence="2 17">Belongs to the peptidase A24 family.</text>
</comment>
<keyword evidence="4" id="KW-0997">Cell inner membrane</keyword>
<evidence type="ECO:0000256" key="9">
    <source>
        <dbReference type="ARBA" id="ARBA00022692"/>
    </source>
</evidence>
<evidence type="ECO:0000256" key="11">
    <source>
        <dbReference type="ARBA" id="ARBA00022989"/>
    </source>
</evidence>
<dbReference type="InterPro" id="IPR014032">
    <property type="entry name" value="Peptidase_A24A_bac"/>
</dbReference>
<dbReference type="EMBL" id="CP014864">
    <property type="protein sequence ID" value="AMX02072.1"/>
    <property type="molecule type" value="Genomic_DNA"/>
</dbReference>
<feature type="domain" description="Prepilin peptidase A24 N-terminal" evidence="21">
    <location>
        <begin position="18"/>
        <end position="128"/>
    </location>
</feature>
<dbReference type="AlphaFoldDB" id="A0A143HLD4"/>
<evidence type="ECO:0000256" key="13">
    <source>
        <dbReference type="ARBA" id="ARBA00023268"/>
    </source>
</evidence>
<evidence type="ECO:0000256" key="16">
    <source>
        <dbReference type="ARBA" id="ARBA00071870"/>
    </source>
</evidence>
<evidence type="ECO:0000256" key="8">
    <source>
        <dbReference type="ARBA" id="ARBA00022691"/>
    </source>
</evidence>
<proteinExistence type="inferred from homology"/>
<keyword evidence="5 18" id="KW-0489">Methyltransferase</keyword>
<comment type="subcellular location">
    <subcellularLocation>
        <location evidence="1">Cell inner membrane</location>
        <topology evidence="1">Multi-pass membrane protein</topology>
    </subcellularLocation>
    <subcellularLocation>
        <location evidence="18">Cell membrane</location>
        <topology evidence="18">Multi-pass membrane protein</topology>
    </subcellularLocation>
</comment>
<reference evidence="23" key="1">
    <citation type="submission" date="2016-03" db="EMBL/GenBank/DDBJ databases">
        <authorList>
            <person name="Lee Y.-S."/>
            <person name="Choi Y.-L."/>
        </authorList>
    </citation>
    <scope>NUCLEOTIDE SEQUENCE [LARGE SCALE GENOMIC DNA]</scope>
    <source>
        <strain evidence="23">DAU221</strain>
    </source>
</reference>
<keyword evidence="8" id="KW-0949">S-adenosyl-L-methionine</keyword>
<dbReference type="GO" id="GO:0006465">
    <property type="term" value="P:signal peptide processing"/>
    <property type="evidence" value="ECO:0007669"/>
    <property type="project" value="TreeGrafter"/>
</dbReference>
<evidence type="ECO:0000256" key="5">
    <source>
        <dbReference type="ARBA" id="ARBA00022603"/>
    </source>
</evidence>
<organism evidence="22 23">
    <name type="scientific">Microbulbifer thermotolerans</name>
    <dbReference type="NCBI Taxonomy" id="252514"/>
    <lineage>
        <taxon>Bacteria</taxon>
        <taxon>Pseudomonadati</taxon>
        <taxon>Pseudomonadota</taxon>
        <taxon>Gammaproteobacteria</taxon>
        <taxon>Cellvibrionales</taxon>
        <taxon>Microbulbiferaceae</taxon>
        <taxon>Microbulbifer</taxon>
    </lineage>
</organism>
<keyword evidence="13 18" id="KW-0511">Multifunctional enzyme</keyword>
<evidence type="ECO:0000256" key="14">
    <source>
        <dbReference type="ARBA" id="ARBA00050401"/>
    </source>
</evidence>
<comment type="function">
    <text evidence="18">Plays an essential role in type IV pili and type II pseudopili formation by proteolytically removing the leader sequence from substrate proteins and subsequently monomethylating the alpha-amino group of the newly exposed N-terminal phenylalanine.</text>
</comment>
<dbReference type="EC" id="3.4.23.43" evidence="15 18"/>
<evidence type="ECO:0000256" key="19">
    <source>
        <dbReference type="SAM" id="Phobius"/>
    </source>
</evidence>
<evidence type="ECO:0000256" key="10">
    <source>
        <dbReference type="ARBA" id="ARBA00022801"/>
    </source>
</evidence>
<evidence type="ECO:0000259" key="21">
    <source>
        <dbReference type="Pfam" id="PF06750"/>
    </source>
</evidence>
<dbReference type="PRINTS" id="PR00864">
    <property type="entry name" value="PREPILNPTASE"/>
</dbReference>
<feature type="transmembrane region" description="Helical" evidence="19">
    <location>
        <begin position="162"/>
        <end position="179"/>
    </location>
</feature>
<dbReference type="OrthoDB" id="9789291at2"/>
<feature type="transmembrane region" description="Helical" evidence="19">
    <location>
        <begin position="135"/>
        <end position="153"/>
    </location>
</feature>
<evidence type="ECO:0000313" key="23">
    <source>
        <dbReference type="Proteomes" id="UP000076077"/>
    </source>
</evidence>
<keyword evidence="9 18" id="KW-0812">Transmembrane</keyword>
<evidence type="ECO:0000256" key="12">
    <source>
        <dbReference type="ARBA" id="ARBA00023136"/>
    </source>
</evidence>
<comment type="catalytic activity">
    <reaction evidence="14 18">
        <text>Typically cleaves a -Gly-|-Phe- bond to release an N-terminal, basic peptide of 5-8 residues from type IV prepilin, and then N-methylates the new N-terminal amino group, the methyl donor being S-adenosyl-L-methionine.</text>
        <dbReference type="EC" id="3.4.23.43"/>
    </reaction>
</comment>
<dbReference type="PANTHER" id="PTHR30487:SF0">
    <property type="entry name" value="PREPILIN LEADER PEPTIDASE_N-METHYLTRANSFERASE-RELATED"/>
    <property type="match status" value="1"/>
</dbReference>
<dbReference type="GO" id="GO:0032259">
    <property type="term" value="P:methylation"/>
    <property type="evidence" value="ECO:0007669"/>
    <property type="project" value="UniProtKB-KW"/>
</dbReference>
<dbReference type="FunFam" id="1.20.120.1220:FF:000001">
    <property type="entry name" value="Type 4 prepilin-like proteins leader peptide-processing enzyme"/>
    <property type="match status" value="1"/>
</dbReference>
<keyword evidence="23" id="KW-1185">Reference proteome</keyword>
<keyword evidence="7 18" id="KW-0808">Transferase</keyword>
<feature type="transmembrane region" description="Helical" evidence="19">
    <location>
        <begin position="219"/>
        <end position="248"/>
    </location>
</feature>
<keyword evidence="6 18" id="KW-0645">Protease</keyword>
<evidence type="ECO:0000256" key="2">
    <source>
        <dbReference type="ARBA" id="ARBA00005801"/>
    </source>
</evidence>
<dbReference type="InterPro" id="IPR000045">
    <property type="entry name" value="Prepilin_IV_endopep_pep"/>
</dbReference>
<dbReference type="GO" id="GO:0004190">
    <property type="term" value="F:aspartic-type endopeptidase activity"/>
    <property type="evidence" value="ECO:0007669"/>
    <property type="project" value="UniProtKB-EC"/>
</dbReference>
<evidence type="ECO:0000256" key="15">
    <source>
        <dbReference type="ARBA" id="ARBA00067082"/>
    </source>
</evidence>
<dbReference type="KEGG" id="mthd:A3224_05290"/>
<dbReference type="InterPro" id="IPR050882">
    <property type="entry name" value="Prepilin_peptidase/N-MTase"/>
</dbReference>
<evidence type="ECO:0000259" key="20">
    <source>
        <dbReference type="Pfam" id="PF01478"/>
    </source>
</evidence>
<keyword evidence="12 19" id="KW-0472">Membrane</keyword>
<dbReference type="GeneID" id="76607466"/>
<dbReference type="Pfam" id="PF01478">
    <property type="entry name" value="Peptidase_A24"/>
    <property type="match status" value="1"/>
</dbReference>
<gene>
    <name evidence="22" type="ORF">A3224_05290</name>
</gene>
<evidence type="ECO:0000256" key="7">
    <source>
        <dbReference type="ARBA" id="ARBA00022679"/>
    </source>
</evidence>
<dbReference type="RefSeq" id="WP_067152289.1">
    <property type="nucleotide sequence ID" value="NZ_CP014864.1"/>
</dbReference>
<dbReference type="Proteomes" id="UP000076077">
    <property type="component" value="Chromosome"/>
</dbReference>
<evidence type="ECO:0000256" key="1">
    <source>
        <dbReference type="ARBA" id="ARBA00004429"/>
    </source>
</evidence>
<feature type="transmembrane region" description="Helical" evidence="19">
    <location>
        <begin position="12"/>
        <end position="34"/>
    </location>
</feature>
<evidence type="ECO:0000313" key="22">
    <source>
        <dbReference type="EMBL" id="AMX02072.1"/>
    </source>
</evidence>
<feature type="transmembrane region" description="Helical" evidence="19">
    <location>
        <begin position="260"/>
        <end position="279"/>
    </location>
</feature>
<dbReference type="InterPro" id="IPR010627">
    <property type="entry name" value="Prepilin_pept_A24_N"/>
</dbReference>